<gene>
    <name evidence="4" type="ORF">ElP_54410</name>
</gene>
<accession>A0A518H9I4</accession>
<proteinExistence type="predicted"/>
<evidence type="ECO:0000313" key="5">
    <source>
        <dbReference type="Proteomes" id="UP000317835"/>
    </source>
</evidence>
<feature type="chain" id="PRO_5022000405" description="Planctomycete cytochrome C" evidence="1">
    <location>
        <begin position="28"/>
        <end position="723"/>
    </location>
</feature>
<dbReference type="EMBL" id="CP036426">
    <property type="protein sequence ID" value="QDV37501.1"/>
    <property type="molecule type" value="Genomic_DNA"/>
</dbReference>
<organism evidence="4 5">
    <name type="scientific">Tautonia plasticadhaerens</name>
    <dbReference type="NCBI Taxonomy" id="2527974"/>
    <lineage>
        <taxon>Bacteria</taxon>
        <taxon>Pseudomonadati</taxon>
        <taxon>Planctomycetota</taxon>
        <taxon>Planctomycetia</taxon>
        <taxon>Isosphaerales</taxon>
        <taxon>Isosphaeraceae</taxon>
        <taxon>Tautonia</taxon>
    </lineage>
</organism>
<evidence type="ECO:0000259" key="3">
    <source>
        <dbReference type="Pfam" id="PF07587"/>
    </source>
</evidence>
<evidence type="ECO:0000259" key="2">
    <source>
        <dbReference type="Pfam" id="PF07583"/>
    </source>
</evidence>
<keyword evidence="5" id="KW-1185">Reference proteome</keyword>
<dbReference type="InterPro" id="IPR022655">
    <property type="entry name" value="DUF1553"/>
</dbReference>
<evidence type="ECO:0008006" key="6">
    <source>
        <dbReference type="Google" id="ProtNLM"/>
    </source>
</evidence>
<dbReference type="Pfam" id="PF07587">
    <property type="entry name" value="PSD1"/>
    <property type="match status" value="1"/>
</dbReference>
<feature type="domain" description="DUF1549" evidence="2">
    <location>
        <begin position="56"/>
        <end position="261"/>
    </location>
</feature>
<protein>
    <recommendedName>
        <fullName evidence="6">Planctomycete cytochrome C</fullName>
    </recommendedName>
</protein>
<keyword evidence="1" id="KW-0732">Signal</keyword>
<dbReference type="RefSeq" id="WP_231749271.1">
    <property type="nucleotide sequence ID" value="NZ_CP036426.1"/>
</dbReference>
<evidence type="ECO:0000256" key="1">
    <source>
        <dbReference type="SAM" id="SignalP"/>
    </source>
</evidence>
<name>A0A518H9I4_9BACT</name>
<reference evidence="4 5" key="1">
    <citation type="submission" date="2019-02" db="EMBL/GenBank/DDBJ databases">
        <title>Deep-cultivation of Planctomycetes and their phenomic and genomic characterization uncovers novel biology.</title>
        <authorList>
            <person name="Wiegand S."/>
            <person name="Jogler M."/>
            <person name="Boedeker C."/>
            <person name="Pinto D."/>
            <person name="Vollmers J."/>
            <person name="Rivas-Marin E."/>
            <person name="Kohn T."/>
            <person name="Peeters S.H."/>
            <person name="Heuer A."/>
            <person name="Rast P."/>
            <person name="Oberbeckmann S."/>
            <person name="Bunk B."/>
            <person name="Jeske O."/>
            <person name="Meyerdierks A."/>
            <person name="Storesund J.E."/>
            <person name="Kallscheuer N."/>
            <person name="Luecker S."/>
            <person name="Lage O.M."/>
            <person name="Pohl T."/>
            <person name="Merkel B.J."/>
            <person name="Hornburger P."/>
            <person name="Mueller R.-W."/>
            <person name="Bruemmer F."/>
            <person name="Labrenz M."/>
            <person name="Spormann A.M."/>
            <person name="Op den Camp H."/>
            <person name="Overmann J."/>
            <person name="Amann R."/>
            <person name="Jetten M.S.M."/>
            <person name="Mascher T."/>
            <person name="Medema M.H."/>
            <person name="Devos D.P."/>
            <person name="Kaster A.-K."/>
            <person name="Ovreas L."/>
            <person name="Rohde M."/>
            <person name="Galperin M.Y."/>
            <person name="Jogler C."/>
        </authorList>
    </citation>
    <scope>NUCLEOTIDE SEQUENCE [LARGE SCALE GENOMIC DNA]</scope>
    <source>
        <strain evidence="4 5">ElP</strain>
    </source>
</reference>
<dbReference type="PANTHER" id="PTHR35889:SF3">
    <property type="entry name" value="F-BOX DOMAIN-CONTAINING PROTEIN"/>
    <property type="match status" value="1"/>
</dbReference>
<dbReference type="PANTHER" id="PTHR35889">
    <property type="entry name" value="CYCLOINULO-OLIGOSACCHARIDE FRUCTANOTRANSFERASE-RELATED"/>
    <property type="match status" value="1"/>
</dbReference>
<dbReference type="KEGG" id="tpla:ElP_54410"/>
<dbReference type="Proteomes" id="UP000317835">
    <property type="component" value="Chromosome"/>
</dbReference>
<dbReference type="AlphaFoldDB" id="A0A518H9I4"/>
<feature type="signal peptide" evidence="1">
    <location>
        <begin position="1"/>
        <end position="27"/>
    </location>
</feature>
<dbReference type="InterPro" id="IPR011444">
    <property type="entry name" value="DUF1549"/>
</dbReference>
<feature type="domain" description="DUF1553" evidence="3">
    <location>
        <begin position="440"/>
        <end position="696"/>
    </location>
</feature>
<dbReference type="Pfam" id="PF07583">
    <property type="entry name" value="PSCyt2"/>
    <property type="match status" value="1"/>
</dbReference>
<evidence type="ECO:0000313" key="4">
    <source>
        <dbReference type="EMBL" id="QDV37501.1"/>
    </source>
</evidence>
<sequence precursor="true">MRRRGQWTFGSFWVAAASLVLPAVAPASDGFDHWAFAPPDRPEPPGVDDESWPRVPIDRFILAGLESFEVRPAPEADRLTLLRRLSFDLTGLPPTPEQIDEFLDDASPGAYGRLIDRLLDSPHYGERMAQHWLDLARYADTDGFEFDHVRPDMWRYRDWVVDAFNDDLPYDQFLALQMAGDELEPGNPEAAVATGFHRCYPDMVDMNDQRERRQIALDDITETTGLVFLGLTIGCARCHDHKFDPISQLDFYRLQSFFTPAQFDDEFVIAPPGRREDHEQAVRAWREGLAEVRSALIRLEGPARDALEPGPPPGLDDETAAAFGTVESDRSPEQVRRVFEALETDRRIDPSRLAGALGPGRVAERDALRGRLARLDAAEPPPLPRARVLAESSPEARPTHLLIRGQFGREGPEVQPGFPGVLADRDDGPVIAPKPASTGRRSVLAAWLTTPDHPLTGRVMVNRLWQIHFGRGIVSTPSDFGTMGMPPSHPGLLDWLAAELPARGWSLKAMHRLIVTSATYRMSTRFDPEADSVDPENELFWRHQRRRLDGEAIRDALLAASGLLVPDLGGPPVYPELPPELDAIGRKGDVWPVSPRNEDRNRRSLYVFVRRNLRYPFFEAFDRPDTNASCPLRAETTIAPQALALLNDRIAHDAARGLADRIAREAGPDADSMVDHAFRLTLGRPPDPAERRLAAGYLGELGPDGWISFCLALLNLNEFVYLD</sequence>